<sequence length="45" mass="4919">MRATANPGVVDSDQHALAVDIEITPQARSIESPEFQNRLSAAKQR</sequence>
<reference evidence="1" key="1">
    <citation type="submission" date="2014-05" db="EMBL/GenBank/DDBJ databases">
        <authorList>
            <person name="Urmite Genomes"/>
        </authorList>
    </citation>
    <scope>NUCLEOTIDE SEQUENCE</scope>
    <source>
        <strain evidence="1">DSM 44074</strain>
    </source>
</reference>
<protein>
    <submittedName>
        <fullName evidence="1">Enoyl-CoA hydratase/carnithine racemase</fullName>
    </submittedName>
</protein>
<dbReference type="EMBL" id="LK021341">
    <property type="protein sequence ID" value="CDQ46680.1"/>
    <property type="molecule type" value="Genomic_DNA"/>
</dbReference>
<dbReference type="AlphaFoldDB" id="A0AAV2WR77"/>
<evidence type="ECO:0000313" key="2">
    <source>
        <dbReference type="Proteomes" id="UP000028864"/>
    </source>
</evidence>
<gene>
    <name evidence="1" type="ORF">BN1047_04591</name>
</gene>
<name>A0AAV2WR77_MYCNE</name>
<dbReference type="Proteomes" id="UP000028864">
    <property type="component" value="Unassembled WGS sequence"/>
</dbReference>
<reference evidence="1" key="2">
    <citation type="submission" date="2015-09" db="EMBL/GenBank/DDBJ databases">
        <title>Draft genome sequence of Mycobacterium neoaurum DSM 44074.</title>
        <authorList>
            <person name="Croce O."/>
            <person name="Robert C."/>
            <person name="Raoult D."/>
            <person name="Drancourt M."/>
        </authorList>
    </citation>
    <scope>NUCLEOTIDE SEQUENCE</scope>
    <source>
        <strain evidence="1">DSM 44074</strain>
    </source>
</reference>
<organism evidence="1 2">
    <name type="scientific">Mycolicibacterium neoaurum</name>
    <name type="common">Mycobacterium neoaurum</name>
    <dbReference type="NCBI Taxonomy" id="1795"/>
    <lineage>
        <taxon>Bacteria</taxon>
        <taxon>Bacillati</taxon>
        <taxon>Actinomycetota</taxon>
        <taxon>Actinomycetes</taxon>
        <taxon>Mycobacteriales</taxon>
        <taxon>Mycobacteriaceae</taxon>
        <taxon>Mycolicibacterium</taxon>
    </lineage>
</organism>
<accession>A0AAV2WR77</accession>
<evidence type="ECO:0000313" key="1">
    <source>
        <dbReference type="EMBL" id="CDQ46680.1"/>
    </source>
</evidence>
<proteinExistence type="predicted"/>